<reference evidence="1 2" key="1">
    <citation type="submission" date="2024-06" db="EMBL/GenBank/DDBJ databases">
        <title>The Natural Products Discovery Center: Release of the First 8490 Sequenced Strains for Exploring Actinobacteria Biosynthetic Diversity.</title>
        <authorList>
            <person name="Kalkreuter E."/>
            <person name="Kautsar S.A."/>
            <person name="Yang D."/>
            <person name="Bader C.D."/>
            <person name="Teijaro C.N."/>
            <person name="Fluegel L."/>
            <person name="Davis C.M."/>
            <person name="Simpson J.R."/>
            <person name="Lauterbach L."/>
            <person name="Steele A.D."/>
            <person name="Gui C."/>
            <person name="Meng S."/>
            <person name="Li G."/>
            <person name="Viehrig K."/>
            <person name="Ye F."/>
            <person name="Su P."/>
            <person name="Kiefer A.F."/>
            <person name="Nichols A."/>
            <person name="Cepeda A.J."/>
            <person name="Yan W."/>
            <person name="Fan B."/>
            <person name="Jiang Y."/>
            <person name="Adhikari A."/>
            <person name="Zheng C.-J."/>
            <person name="Schuster L."/>
            <person name="Cowan T.M."/>
            <person name="Smanski M.J."/>
            <person name="Chevrette M.G."/>
            <person name="De Carvalho L.P.S."/>
            <person name="Shen B."/>
        </authorList>
    </citation>
    <scope>NUCLEOTIDE SEQUENCE [LARGE SCALE GENOMIC DNA]</scope>
    <source>
        <strain evidence="1 2">NPDC048117</strain>
    </source>
</reference>
<evidence type="ECO:0000313" key="1">
    <source>
        <dbReference type="EMBL" id="MEU9580568.1"/>
    </source>
</evidence>
<dbReference type="Proteomes" id="UP001551584">
    <property type="component" value="Unassembled WGS sequence"/>
</dbReference>
<keyword evidence="2" id="KW-1185">Reference proteome</keyword>
<evidence type="ECO:0008006" key="3">
    <source>
        <dbReference type="Google" id="ProtNLM"/>
    </source>
</evidence>
<gene>
    <name evidence="1" type="ORF">AB0D95_25440</name>
</gene>
<dbReference type="PROSITE" id="PS51257">
    <property type="entry name" value="PROKAR_LIPOPROTEIN"/>
    <property type="match status" value="1"/>
</dbReference>
<protein>
    <recommendedName>
        <fullName evidence="3">Lipoprotein</fullName>
    </recommendedName>
</protein>
<proteinExistence type="predicted"/>
<dbReference type="EMBL" id="JBEZNA010000079">
    <property type="protein sequence ID" value="MEU9580568.1"/>
    <property type="molecule type" value="Genomic_DNA"/>
</dbReference>
<accession>A0ABV3EWH2</accession>
<organism evidence="1 2">
    <name type="scientific">Streptomyces chilikensis</name>
    <dbReference type="NCBI Taxonomy" id="1194079"/>
    <lineage>
        <taxon>Bacteria</taxon>
        <taxon>Bacillati</taxon>
        <taxon>Actinomycetota</taxon>
        <taxon>Actinomycetes</taxon>
        <taxon>Kitasatosporales</taxon>
        <taxon>Streptomycetaceae</taxon>
        <taxon>Streptomyces</taxon>
    </lineage>
</organism>
<comment type="caution">
    <text evidence="1">The sequence shown here is derived from an EMBL/GenBank/DDBJ whole genome shotgun (WGS) entry which is preliminary data.</text>
</comment>
<sequence>MERWRRMRRTGVDVAVAAAGAAVMAGVVGCSGGAVADDRRAGGAEGPGGARTLLRQAAVRLAEAGTSRASTSMAMAAGGTRIVIRGEGVYDYRRQRGELRVTLPEEPAGRALRRPITELLTPGAVFLKNRGEGVPRDKWVRVDAGDSADGNLVTGGATDPLAAAELLRGTRRAEYRGTVDFAGTQVRRYEGVAHLGDAAVRAATGWREGLRAAAKGFASAEVPFDVYLDGKGRIRKVRQEFSFLNETRRTVVVTSTTMLYDFGAAVDVRLPSAGDIFAGRIASR</sequence>
<dbReference type="RefSeq" id="WP_359276462.1">
    <property type="nucleotide sequence ID" value="NZ_JBEZNA010000079.1"/>
</dbReference>
<evidence type="ECO:0000313" key="2">
    <source>
        <dbReference type="Proteomes" id="UP001551584"/>
    </source>
</evidence>
<name>A0ABV3EWH2_9ACTN</name>
<dbReference type="Gene3D" id="2.50.20.20">
    <property type="match status" value="1"/>
</dbReference>